<evidence type="ECO:0000313" key="14">
    <source>
        <dbReference type="Proteomes" id="UP000241436"/>
    </source>
</evidence>
<dbReference type="GO" id="GO:0005980">
    <property type="term" value="P:glycogen catabolic process"/>
    <property type="evidence" value="ECO:0007669"/>
    <property type="project" value="TreeGrafter"/>
</dbReference>
<evidence type="ECO:0000256" key="8">
    <source>
        <dbReference type="ARBA" id="ARBA00022898"/>
    </source>
</evidence>
<dbReference type="PROSITE" id="PS00102">
    <property type="entry name" value="PHOSPHORYLASE"/>
    <property type="match status" value="1"/>
</dbReference>
<dbReference type="InterPro" id="IPR035090">
    <property type="entry name" value="Pyridoxal_P_attach_site"/>
</dbReference>
<dbReference type="PIRSF" id="PIRSF000460">
    <property type="entry name" value="Pprylas_GlgP"/>
    <property type="match status" value="1"/>
</dbReference>
<evidence type="ECO:0000256" key="7">
    <source>
        <dbReference type="ARBA" id="ARBA00022679"/>
    </source>
</evidence>
<comment type="function">
    <text evidence="12">Allosteric enzyme that catalyzes the rate-limiting step in glycogen catabolism, the phosphorolytic cleavage of glycogen to produce glucose-1-phosphate, and plays a central role in maintaining cellular and organismal glucose homeostasis.</text>
</comment>
<dbReference type="GO" id="GO:0008184">
    <property type="term" value="F:glycogen phosphorylase activity"/>
    <property type="evidence" value="ECO:0007669"/>
    <property type="project" value="InterPro"/>
</dbReference>
<dbReference type="Gene3D" id="3.40.50.2000">
    <property type="entry name" value="Glycogen Phosphorylase B"/>
    <property type="match status" value="2"/>
</dbReference>
<dbReference type="CDD" id="cd04300">
    <property type="entry name" value="GT35_Glycogen_Phosphorylase"/>
    <property type="match status" value="1"/>
</dbReference>
<evidence type="ECO:0000256" key="3">
    <source>
        <dbReference type="ARBA" id="ARBA00006047"/>
    </source>
</evidence>
<keyword evidence="9 12" id="KW-0119">Carbohydrate metabolism</keyword>
<comment type="catalytic activity">
    <reaction evidence="1 12">
        <text>[(1-&gt;4)-alpha-D-glucosyl](n) + phosphate = [(1-&gt;4)-alpha-D-glucosyl](n-1) + alpha-D-glucose 1-phosphate</text>
        <dbReference type="Rhea" id="RHEA:41732"/>
        <dbReference type="Rhea" id="RHEA-COMP:9584"/>
        <dbReference type="Rhea" id="RHEA-COMP:9586"/>
        <dbReference type="ChEBI" id="CHEBI:15444"/>
        <dbReference type="ChEBI" id="CHEBI:43474"/>
        <dbReference type="ChEBI" id="CHEBI:58601"/>
        <dbReference type="EC" id="2.4.1.1"/>
    </reaction>
</comment>
<dbReference type="AlphaFoldDB" id="A0A2T4U051"/>
<gene>
    <name evidence="13" type="ORF">CLG94_03500</name>
</gene>
<reference evidence="13 14" key="1">
    <citation type="submission" date="2017-09" db="EMBL/GenBank/DDBJ databases">
        <title>Bloom of a denitrifying methanotroph, Candidatus Methylomirabilis limnetica, in a deep stratified lake.</title>
        <authorList>
            <person name="Graf J.S."/>
            <person name="Marchant H.K."/>
            <person name="Tienken D."/>
            <person name="Hach P.F."/>
            <person name="Brand A."/>
            <person name="Schubert C.J."/>
            <person name="Kuypers M.M."/>
            <person name="Milucka J."/>
        </authorList>
    </citation>
    <scope>NUCLEOTIDE SEQUENCE [LARGE SCALE GENOMIC DNA]</scope>
    <source>
        <strain evidence="13 14">Zug</strain>
    </source>
</reference>
<dbReference type="EC" id="2.4.1.1" evidence="12"/>
<keyword evidence="4" id="KW-0597">Phosphoprotein</keyword>
<dbReference type="PANTHER" id="PTHR11468:SF3">
    <property type="entry name" value="GLYCOGEN PHOSPHORYLASE, LIVER FORM"/>
    <property type="match status" value="1"/>
</dbReference>
<dbReference type="FunFam" id="3.40.50.2000:FF:000005">
    <property type="entry name" value="Alpha-1,4 glucan phosphorylase"/>
    <property type="match status" value="1"/>
</dbReference>
<protein>
    <recommendedName>
        <fullName evidence="12">Alpha-1,4 glucan phosphorylase</fullName>
        <ecNumber evidence="12">2.4.1.1</ecNumber>
    </recommendedName>
</protein>
<feature type="modified residue" description="N6-(pyridoxal phosphate)lysine" evidence="11">
    <location>
        <position position="677"/>
    </location>
</feature>
<keyword evidence="6 12" id="KW-0328">Glycosyltransferase</keyword>
<evidence type="ECO:0000256" key="6">
    <source>
        <dbReference type="ARBA" id="ARBA00022676"/>
    </source>
</evidence>
<keyword evidence="14" id="KW-1185">Reference proteome</keyword>
<evidence type="ECO:0000256" key="1">
    <source>
        <dbReference type="ARBA" id="ARBA00001275"/>
    </source>
</evidence>
<dbReference type="OrthoDB" id="9760804at2"/>
<comment type="function">
    <text evidence="10">Phosphorylase is an important allosteric enzyme in carbohydrate metabolism. Enzymes from different sources differ in their regulatory mechanisms and in their natural substrates. However, all known phosphorylases share catalytic and structural properties.</text>
</comment>
<dbReference type="Proteomes" id="UP000241436">
    <property type="component" value="Unassembled WGS sequence"/>
</dbReference>
<dbReference type="InterPro" id="IPR011833">
    <property type="entry name" value="Glycg_phsphrylas"/>
</dbReference>
<dbReference type="PANTHER" id="PTHR11468">
    <property type="entry name" value="GLYCOGEN PHOSPHORYLASE"/>
    <property type="match status" value="1"/>
</dbReference>
<sequence length="837" mass="95149">MSNRRPEQQARLTSKKHSDVALTVPAFLDTIRYHARYSLGKRWGLCSGRELFTAVALAVRDALIDRMLETEDRYQQTDPKRVHYLSMEYLLGRSLKNNLSNLRMLDLCRDALRKMGVDFEEVMEGECEAALGNGGLGRLAACFLDSLATMGMPGYGYGLNYEYGLFKQDIDNGYQKEKPDNWLIHGSPWQIERPDEACIVPLYGRIEHGIDRAGQYNPMWMDWKIIVGVPHDMPIVGFGGQTVNVLRVYSARSSAEFDMQIFNEGDYLKAVEQQIASETISKVLYPSDLVEAGRELRLVQEYLLVACTLRDIVRRYEKSHATFDQFASKVAIHLNDTHPALAVAELMRILVDEHAQPWEKAWETTQATLSYTNHTLMPEALEKWSVSLLEYVLPRHLQIIYEVNHRFLAQVASVWPDDHERLRRMSLIEEGEQKAVRMVNLALVGSHSTNGVSALHTQIVKTSLVPDFYQLWPEKFNTKTNGVTPRRWLLQANPLLADLITSTIGSDWITDLGKLRALEPYAQDPDFQQAFMMVRRSSKTLLTQIIYDRCRVAVSPDALFDVHVKRIHEYKRQLLNVMQIIHQYLRMIQDGITPPVPRVYIFAGKAAPGYWAAKQIIKLITSVGQVINADPRVQGLIKVVFLPDYRVSLAEQIVPATDVSEQISMAGTEASGTGNMKFAMNGALTIGTHDGATIEIMDEVGQENIFLFGLQVEEIRQMRAGGSYHPRTYYHRNPDIRRLMDTFASGLFCPDEPSRFRWIYESVLDRGDPYFHLADLESYIETQERVAQAFKDPVGWTCKAILNVARTGKFSSDRAIAEYAREIWNIKPSSSPPDATG</sequence>
<evidence type="ECO:0000256" key="12">
    <source>
        <dbReference type="RuleBase" id="RU000587"/>
    </source>
</evidence>
<evidence type="ECO:0000256" key="4">
    <source>
        <dbReference type="ARBA" id="ARBA00022553"/>
    </source>
</evidence>
<evidence type="ECO:0000256" key="5">
    <source>
        <dbReference type="ARBA" id="ARBA00022600"/>
    </source>
</evidence>
<dbReference type="RefSeq" id="WP_107561501.1">
    <property type="nucleotide sequence ID" value="NZ_NVQC01000013.1"/>
</dbReference>
<dbReference type="FunFam" id="3.40.50.2000:FF:000153">
    <property type="entry name" value="Alpha-1,4 glucan phosphorylase"/>
    <property type="match status" value="1"/>
</dbReference>
<keyword evidence="7 12" id="KW-0808">Transferase</keyword>
<dbReference type="NCBIfam" id="TIGR02093">
    <property type="entry name" value="P_ylase"/>
    <property type="match status" value="1"/>
</dbReference>
<reference evidence="14" key="2">
    <citation type="journal article" date="2018" name="Environ. Microbiol.">
        <title>Bloom of a denitrifying methanotroph, 'Candidatus Methylomirabilis limnetica', in a deep stratified lake.</title>
        <authorList>
            <person name="Graf J.S."/>
            <person name="Mayr M.J."/>
            <person name="Marchant H.K."/>
            <person name="Tienken D."/>
            <person name="Hach P.F."/>
            <person name="Brand A."/>
            <person name="Schubert C.J."/>
            <person name="Kuypers M.M."/>
            <person name="Milucka J."/>
        </authorList>
    </citation>
    <scope>NUCLEOTIDE SEQUENCE [LARGE SCALE GENOMIC DNA]</scope>
    <source>
        <strain evidence="14">Zug</strain>
    </source>
</reference>
<evidence type="ECO:0000256" key="11">
    <source>
        <dbReference type="PIRSR" id="PIRSR000460-1"/>
    </source>
</evidence>
<organism evidence="13 14">
    <name type="scientific">Candidatus Methylomirabilis limnetica</name>
    <dbReference type="NCBI Taxonomy" id="2033718"/>
    <lineage>
        <taxon>Bacteria</taxon>
        <taxon>Candidatus Methylomirabilota</taxon>
        <taxon>Candidatus Methylomirabilia</taxon>
        <taxon>Candidatus Methylomirabilales</taxon>
        <taxon>Candidatus Methylomirabilaceae</taxon>
        <taxon>Candidatus Methylomirabilis</taxon>
    </lineage>
</organism>
<evidence type="ECO:0000256" key="2">
    <source>
        <dbReference type="ARBA" id="ARBA00001933"/>
    </source>
</evidence>
<evidence type="ECO:0000256" key="9">
    <source>
        <dbReference type="ARBA" id="ARBA00023277"/>
    </source>
</evidence>
<dbReference type="InterPro" id="IPR000811">
    <property type="entry name" value="Glyco_trans_35"/>
</dbReference>
<comment type="caution">
    <text evidence="13">The sequence shown here is derived from an EMBL/GenBank/DDBJ whole genome shotgun (WGS) entry which is preliminary data.</text>
</comment>
<accession>A0A2T4U051</accession>
<comment type="similarity">
    <text evidence="3 12">Belongs to the glycogen phosphorylase family.</text>
</comment>
<dbReference type="SUPFAM" id="SSF53756">
    <property type="entry name" value="UDP-Glycosyltransferase/glycogen phosphorylase"/>
    <property type="match status" value="1"/>
</dbReference>
<dbReference type="GO" id="GO:0030170">
    <property type="term" value="F:pyridoxal phosphate binding"/>
    <property type="evidence" value="ECO:0007669"/>
    <property type="project" value="InterPro"/>
</dbReference>
<keyword evidence="8 11" id="KW-0663">Pyridoxal phosphate</keyword>
<keyword evidence="5" id="KW-0321">Glycogen metabolism</keyword>
<dbReference type="GO" id="GO:0005737">
    <property type="term" value="C:cytoplasm"/>
    <property type="evidence" value="ECO:0007669"/>
    <property type="project" value="TreeGrafter"/>
</dbReference>
<proteinExistence type="inferred from homology"/>
<comment type="cofactor">
    <cofactor evidence="2 12">
        <name>pyridoxal 5'-phosphate</name>
        <dbReference type="ChEBI" id="CHEBI:597326"/>
    </cofactor>
</comment>
<name>A0A2T4U051_9BACT</name>
<evidence type="ECO:0000256" key="10">
    <source>
        <dbReference type="ARBA" id="ARBA00025174"/>
    </source>
</evidence>
<dbReference type="Pfam" id="PF00343">
    <property type="entry name" value="Phosphorylase"/>
    <property type="match status" value="1"/>
</dbReference>
<evidence type="ECO:0000313" key="13">
    <source>
        <dbReference type="EMBL" id="PTL36747.1"/>
    </source>
</evidence>
<dbReference type="EMBL" id="NVQC01000013">
    <property type="protein sequence ID" value="PTL36747.1"/>
    <property type="molecule type" value="Genomic_DNA"/>
</dbReference>